<evidence type="ECO:0000313" key="2">
    <source>
        <dbReference type="EnsemblPlants" id="ONIVA09G15070.1"/>
    </source>
</evidence>
<sequence>MSHRPPRQSIVSPCHGSRTSCCHRKRRNHDAHNEEDESQVPIDSSHADGGGDGEEDDPLFADLQKLPPDVARDVEAVVGAAEGFHADIAWAGGLLERCGAIYITAAAAANHRREPPCLEQQQQPPRHHLRIHQRVGGERERVGKWNDVKRDEE</sequence>
<dbReference type="EnsemblPlants" id="ONIVA09G15070.1">
    <property type="protein sequence ID" value="ONIVA09G15070.1"/>
    <property type="gene ID" value="ONIVA09G15070"/>
</dbReference>
<proteinExistence type="predicted"/>
<feature type="region of interest" description="Disordered" evidence="1">
    <location>
        <begin position="1"/>
        <end position="63"/>
    </location>
</feature>
<accession>A0A0E0ILG9</accession>
<feature type="region of interest" description="Disordered" evidence="1">
    <location>
        <begin position="114"/>
        <end position="153"/>
    </location>
</feature>
<evidence type="ECO:0000313" key="3">
    <source>
        <dbReference type="Proteomes" id="UP000006591"/>
    </source>
</evidence>
<dbReference type="AlphaFoldDB" id="A0A0E0ILG9"/>
<reference evidence="2" key="1">
    <citation type="submission" date="2015-04" db="UniProtKB">
        <authorList>
            <consortium name="EnsemblPlants"/>
        </authorList>
    </citation>
    <scope>IDENTIFICATION</scope>
    <source>
        <strain evidence="2">SL10</strain>
    </source>
</reference>
<reference evidence="2" key="2">
    <citation type="submission" date="2018-04" db="EMBL/GenBank/DDBJ databases">
        <title>OnivRS2 (Oryza nivara Reference Sequence Version 2).</title>
        <authorList>
            <person name="Zhang J."/>
            <person name="Kudrna D."/>
            <person name="Lee S."/>
            <person name="Talag J."/>
            <person name="Rajasekar S."/>
            <person name="Welchert J."/>
            <person name="Hsing Y.-I."/>
            <person name="Wing R.A."/>
        </authorList>
    </citation>
    <scope>NUCLEOTIDE SEQUENCE [LARGE SCALE GENOMIC DNA]</scope>
    <source>
        <strain evidence="2">SL10</strain>
    </source>
</reference>
<organism evidence="2">
    <name type="scientific">Oryza nivara</name>
    <name type="common">Indian wild rice</name>
    <name type="synonym">Oryza sativa f. spontanea</name>
    <dbReference type="NCBI Taxonomy" id="4536"/>
    <lineage>
        <taxon>Eukaryota</taxon>
        <taxon>Viridiplantae</taxon>
        <taxon>Streptophyta</taxon>
        <taxon>Embryophyta</taxon>
        <taxon>Tracheophyta</taxon>
        <taxon>Spermatophyta</taxon>
        <taxon>Magnoliopsida</taxon>
        <taxon>Liliopsida</taxon>
        <taxon>Poales</taxon>
        <taxon>Poaceae</taxon>
        <taxon>BOP clade</taxon>
        <taxon>Oryzoideae</taxon>
        <taxon>Oryzeae</taxon>
        <taxon>Oryzinae</taxon>
        <taxon>Oryza</taxon>
    </lineage>
</organism>
<protein>
    <submittedName>
        <fullName evidence="2">Uncharacterized protein</fullName>
    </submittedName>
</protein>
<dbReference type="Gramene" id="ONIVA09G15070.1">
    <property type="protein sequence ID" value="ONIVA09G15070.1"/>
    <property type="gene ID" value="ONIVA09G15070"/>
</dbReference>
<evidence type="ECO:0000256" key="1">
    <source>
        <dbReference type="SAM" id="MobiDB-lite"/>
    </source>
</evidence>
<feature type="compositionally biased region" description="Basic and acidic residues" evidence="1">
    <location>
        <begin position="135"/>
        <end position="153"/>
    </location>
</feature>
<dbReference type="Proteomes" id="UP000006591">
    <property type="component" value="Chromosome 9"/>
</dbReference>
<name>A0A0E0ILG9_ORYNI</name>
<dbReference type="STRING" id="4536.A0A0E0ILG9"/>
<keyword evidence="3" id="KW-1185">Reference proteome</keyword>
<dbReference type="HOGENOM" id="CLU_1716191_0_0_1"/>